<dbReference type="GO" id="GO:0020037">
    <property type="term" value="F:heme binding"/>
    <property type="evidence" value="ECO:0007669"/>
    <property type="project" value="InterPro"/>
</dbReference>
<name>A0AAN6Z652_9PEZI</name>
<dbReference type="PROSITE" id="PS00086">
    <property type="entry name" value="CYTOCHROME_P450"/>
    <property type="match status" value="1"/>
</dbReference>
<dbReference type="GO" id="GO:0016705">
    <property type="term" value="F:oxidoreductase activity, acting on paired donors, with incorporation or reduction of molecular oxygen"/>
    <property type="evidence" value="ECO:0007669"/>
    <property type="project" value="InterPro"/>
</dbReference>
<evidence type="ECO:0000256" key="6">
    <source>
        <dbReference type="RuleBase" id="RU000461"/>
    </source>
</evidence>
<reference evidence="7" key="2">
    <citation type="submission" date="2023-05" db="EMBL/GenBank/DDBJ databases">
        <authorList>
            <consortium name="Lawrence Berkeley National Laboratory"/>
            <person name="Steindorff A."/>
            <person name="Hensen N."/>
            <person name="Bonometti L."/>
            <person name="Westerberg I."/>
            <person name="Brannstrom I.O."/>
            <person name="Guillou S."/>
            <person name="Cros-Aarteil S."/>
            <person name="Calhoun S."/>
            <person name="Haridas S."/>
            <person name="Kuo A."/>
            <person name="Mondo S."/>
            <person name="Pangilinan J."/>
            <person name="Riley R."/>
            <person name="Labutti K."/>
            <person name="Andreopoulos B."/>
            <person name="Lipzen A."/>
            <person name="Chen C."/>
            <person name="Yanf M."/>
            <person name="Daum C."/>
            <person name="Ng V."/>
            <person name="Clum A."/>
            <person name="Ohm R."/>
            <person name="Martin F."/>
            <person name="Silar P."/>
            <person name="Natvig D."/>
            <person name="Lalanne C."/>
            <person name="Gautier V."/>
            <person name="Ament-Velasquez S.L."/>
            <person name="Kruys A."/>
            <person name="Hutchinson M.I."/>
            <person name="Powell A.J."/>
            <person name="Barry K."/>
            <person name="Miller A.N."/>
            <person name="Grigoriev I.V."/>
            <person name="Debuchy R."/>
            <person name="Gladieux P."/>
            <person name="Thoren M.H."/>
            <person name="Johannesson H."/>
        </authorList>
    </citation>
    <scope>NUCLEOTIDE SEQUENCE</scope>
    <source>
        <strain evidence="7">CBS 731.68</strain>
    </source>
</reference>
<dbReference type="GeneID" id="87829179"/>
<dbReference type="GO" id="GO:0005506">
    <property type="term" value="F:iron ion binding"/>
    <property type="evidence" value="ECO:0007669"/>
    <property type="project" value="InterPro"/>
</dbReference>
<dbReference type="EMBL" id="MU853225">
    <property type="protein sequence ID" value="KAK4126023.1"/>
    <property type="molecule type" value="Genomic_DNA"/>
</dbReference>
<dbReference type="GO" id="GO:0004497">
    <property type="term" value="F:monooxygenase activity"/>
    <property type="evidence" value="ECO:0007669"/>
    <property type="project" value="UniProtKB-KW"/>
</dbReference>
<comment type="cofactor">
    <cofactor evidence="1 5">
        <name>heme</name>
        <dbReference type="ChEBI" id="CHEBI:30413"/>
    </cofactor>
</comment>
<dbReference type="InterPro" id="IPR050121">
    <property type="entry name" value="Cytochrome_P450_monoxygenase"/>
</dbReference>
<dbReference type="InterPro" id="IPR036396">
    <property type="entry name" value="Cyt_P450_sf"/>
</dbReference>
<evidence type="ECO:0000256" key="4">
    <source>
        <dbReference type="ARBA" id="ARBA00023004"/>
    </source>
</evidence>
<dbReference type="Pfam" id="PF00067">
    <property type="entry name" value="p450"/>
    <property type="match status" value="1"/>
</dbReference>
<dbReference type="Proteomes" id="UP001302602">
    <property type="component" value="Unassembled WGS sequence"/>
</dbReference>
<keyword evidence="2 5" id="KW-0349">Heme</keyword>
<evidence type="ECO:0000256" key="3">
    <source>
        <dbReference type="ARBA" id="ARBA00022723"/>
    </source>
</evidence>
<dbReference type="InterPro" id="IPR002401">
    <property type="entry name" value="Cyt_P450_E_grp-I"/>
</dbReference>
<keyword evidence="8" id="KW-1185">Reference proteome</keyword>
<evidence type="ECO:0000256" key="2">
    <source>
        <dbReference type="ARBA" id="ARBA00022617"/>
    </source>
</evidence>
<accession>A0AAN6Z652</accession>
<protein>
    <submittedName>
        <fullName evidence="7">Cytochrome P450</fullName>
    </submittedName>
</protein>
<gene>
    <name evidence="7" type="ORF">N657DRAFT_642790</name>
</gene>
<dbReference type="Gene3D" id="1.10.630.10">
    <property type="entry name" value="Cytochrome P450"/>
    <property type="match status" value="1"/>
</dbReference>
<keyword evidence="6" id="KW-0503">Monooxygenase</keyword>
<keyword evidence="3 5" id="KW-0479">Metal-binding</keyword>
<dbReference type="PANTHER" id="PTHR24305">
    <property type="entry name" value="CYTOCHROME P450"/>
    <property type="match status" value="1"/>
</dbReference>
<dbReference type="PANTHER" id="PTHR24305:SF180">
    <property type="entry name" value="P450, PUTATIVE (EUROFUNG)-RELATED"/>
    <property type="match status" value="1"/>
</dbReference>
<keyword evidence="4 5" id="KW-0408">Iron</keyword>
<dbReference type="SUPFAM" id="SSF48264">
    <property type="entry name" value="Cytochrome P450"/>
    <property type="match status" value="1"/>
</dbReference>
<evidence type="ECO:0000256" key="5">
    <source>
        <dbReference type="PIRSR" id="PIRSR602401-1"/>
    </source>
</evidence>
<proteinExistence type="inferred from homology"/>
<dbReference type="CDD" id="cd11060">
    <property type="entry name" value="CYP57A1-like"/>
    <property type="match status" value="1"/>
</dbReference>
<dbReference type="InterPro" id="IPR017972">
    <property type="entry name" value="Cyt_P450_CS"/>
</dbReference>
<feature type="binding site" description="axial binding residue" evidence="5">
    <location>
        <position position="355"/>
    </location>
    <ligand>
        <name>heme</name>
        <dbReference type="ChEBI" id="CHEBI:30413"/>
    </ligand>
    <ligandPart>
        <name>Fe</name>
        <dbReference type="ChEBI" id="CHEBI:18248"/>
    </ligandPart>
</feature>
<comment type="similarity">
    <text evidence="6">Belongs to the cytochrome P450 family.</text>
</comment>
<evidence type="ECO:0000313" key="7">
    <source>
        <dbReference type="EMBL" id="KAK4126023.1"/>
    </source>
</evidence>
<keyword evidence="6" id="KW-0560">Oxidoreductase</keyword>
<dbReference type="PRINTS" id="PR00385">
    <property type="entry name" value="P450"/>
</dbReference>
<evidence type="ECO:0000256" key="1">
    <source>
        <dbReference type="ARBA" id="ARBA00001971"/>
    </source>
</evidence>
<sequence>MYQPNDMAVNGQRIQNIFNTRDKAFHAKYKTPIAGFWSQTKILELEPLMDETLRLLVDTLGERFAGTGAVCPVDDWVAYYAWDAVANVSFGRHYGFIEQGSDVESMIAESTAGLFYFARVSQVPWVDEWLDKNPVMRIGPRPLVNGFLYSVKIVTEYQQHLAAAGRTVEQKPAEHFLDKYHRLKESIDFVDDNQVIRWLMLNILAGGDSTAGAMRAVFYYLGRNPCVQARLVAELDGANVTVPAQHRDIRHLRYLDAVIWESLRICPGVGLILEREVPAGGLQLPDGRLIPAGIKVGINPCVVTRDTGVYGGDADEFRPERWLRRDGESEHDYLRRHRRMSEATDFTFGAGSRVCLGKHLAKTEMYKLVATLYRAFDIRLLRTDHEWKYCNSWFMYQTDIPMVIKRRGKA</sequence>
<dbReference type="AlphaFoldDB" id="A0AAN6Z652"/>
<reference evidence="7" key="1">
    <citation type="journal article" date="2023" name="Mol. Phylogenet. Evol.">
        <title>Genome-scale phylogeny and comparative genomics of the fungal order Sordariales.</title>
        <authorList>
            <person name="Hensen N."/>
            <person name="Bonometti L."/>
            <person name="Westerberg I."/>
            <person name="Brannstrom I.O."/>
            <person name="Guillou S."/>
            <person name="Cros-Aarteil S."/>
            <person name="Calhoun S."/>
            <person name="Haridas S."/>
            <person name="Kuo A."/>
            <person name="Mondo S."/>
            <person name="Pangilinan J."/>
            <person name="Riley R."/>
            <person name="LaButti K."/>
            <person name="Andreopoulos B."/>
            <person name="Lipzen A."/>
            <person name="Chen C."/>
            <person name="Yan M."/>
            <person name="Daum C."/>
            <person name="Ng V."/>
            <person name="Clum A."/>
            <person name="Steindorff A."/>
            <person name="Ohm R.A."/>
            <person name="Martin F."/>
            <person name="Silar P."/>
            <person name="Natvig D.O."/>
            <person name="Lalanne C."/>
            <person name="Gautier V."/>
            <person name="Ament-Velasquez S.L."/>
            <person name="Kruys A."/>
            <person name="Hutchinson M.I."/>
            <person name="Powell A.J."/>
            <person name="Barry K."/>
            <person name="Miller A.N."/>
            <person name="Grigoriev I.V."/>
            <person name="Debuchy R."/>
            <person name="Gladieux P."/>
            <person name="Hiltunen Thoren M."/>
            <person name="Johannesson H."/>
        </authorList>
    </citation>
    <scope>NUCLEOTIDE SEQUENCE</scope>
    <source>
        <strain evidence="7">CBS 731.68</strain>
    </source>
</reference>
<evidence type="ECO:0000313" key="8">
    <source>
        <dbReference type="Proteomes" id="UP001302602"/>
    </source>
</evidence>
<comment type="caution">
    <text evidence="7">The sequence shown here is derived from an EMBL/GenBank/DDBJ whole genome shotgun (WGS) entry which is preliminary data.</text>
</comment>
<dbReference type="InterPro" id="IPR001128">
    <property type="entry name" value="Cyt_P450"/>
</dbReference>
<organism evidence="7 8">
    <name type="scientific">Parathielavia appendiculata</name>
    <dbReference type="NCBI Taxonomy" id="2587402"/>
    <lineage>
        <taxon>Eukaryota</taxon>
        <taxon>Fungi</taxon>
        <taxon>Dikarya</taxon>
        <taxon>Ascomycota</taxon>
        <taxon>Pezizomycotina</taxon>
        <taxon>Sordariomycetes</taxon>
        <taxon>Sordariomycetidae</taxon>
        <taxon>Sordariales</taxon>
        <taxon>Chaetomiaceae</taxon>
        <taxon>Parathielavia</taxon>
    </lineage>
</organism>
<dbReference type="PRINTS" id="PR00463">
    <property type="entry name" value="EP450I"/>
</dbReference>
<dbReference type="RefSeq" id="XP_062649794.1">
    <property type="nucleotide sequence ID" value="XM_062792410.1"/>
</dbReference>